<organism evidence="2 3">
    <name type="scientific">Puccinia graminis f. sp. tritici</name>
    <dbReference type="NCBI Taxonomy" id="56615"/>
    <lineage>
        <taxon>Eukaryota</taxon>
        <taxon>Fungi</taxon>
        <taxon>Dikarya</taxon>
        <taxon>Basidiomycota</taxon>
        <taxon>Pucciniomycotina</taxon>
        <taxon>Pucciniomycetes</taxon>
        <taxon>Pucciniales</taxon>
        <taxon>Pucciniaceae</taxon>
        <taxon>Puccinia</taxon>
    </lineage>
</organism>
<dbReference type="Proteomes" id="UP000325313">
    <property type="component" value="Unassembled WGS sequence"/>
</dbReference>
<evidence type="ECO:0000313" key="3">
    <source>
        <dbReference type="Proteomes" id="UP000325313"/>
    </source>
</evidence>
<proteinExistence type="predicted"/>
<gene>
    <name evidence="2" type="ORF">PGTUg99_005045</name>
</gene>
<accession>A0A5B0QYK8</accession>
<protein>
    <submittedName>
        <fullName evidence="2">Uncharacterized protein</fullName>
    </submittedName>
</protein>
<feature type="compositionally biased region" description="Basic and acidic residues" evidence="1">
    <location>
        <begin position="443"/>
        <end position="452"/>
    </location>
</feature>
<dbReference type="AlphaFoldDB" id="A0A5B0QYK8"/>
<feature type="compositionally biased region" description="Basic and acidic residues" evidence="1">
    <location>
        <begin position="399"/>
        <end position="410"/>
    </location>
</feature>
<feature type="compositionally biased region" description="Basic and acidic residues" evidence="1">
    <location>
        <begin position="423"/>
        <end position="436"/>
    </location>
</feature>
<evidence type="ECO:0000256" key="1">
    <source>
        <dbReference type="SAM" id="MobiDB-lite"/>
    </source>
</evidence>
<feature type="compositionally biased region" description="Polar residues" evidence="1">
    <location>
        <begin position="26"/>
        <end position="35"/>
    </location>
</feature>
<dbReference type="EMBL" id="VDEP01000251">
    <property type="protein sequence ID" value="KAA1118402.1"/>
    <property type="molecule type" value="Genomic_DNA"/>
</dbReference>
<feature type="region of interest" description="Disordered" evidence="1">
    <location>
        <begin position="1"/>
        <end position="56"/>
    </location>
</feature>
<feature type="compositionally biased region" description="Basic and acidic residues" evidence="1">
    <location>
        <begin position="16"/>
        <end position="25"/>
    </location>
</feature>
<feature type="region of interest" description="Disordered" evidence="1">
    <location>
        <begin position="382"/>
        <end position="461"/>
    </location>
</feature>
<reference evidence="2 3" key="1">
    <citation type="submission" date="2019-05" db="EMBL/GenBank/DDBJ databases">
        <title>Emergence of the Ug99 lineage of the wheat stem rust pathogen through somatic hybridization.</title>
        <authorList>
            <person name="Li F."/>
            <person name="Upadhyaya N.M."/>
            <person name="Sperschneider J."/>
            <person name="Matny O."/>
            <person name="Nguyen-Phuc H."/>
            <person name="Mago R."/>
            <person name="Raley C."/>
            <person name="Miller M.E."/>
            <person name="Silverstein K.A.T."/>
            <person name="Henningsen E."/>
            <person name="Hirsch C.D."/>
            <person name="Visser B."/>
            <person name="Pretorius Z.A."/>
            <person name="Steffenson B.J."/>
            <person name="Schwessinger B."/>
            <person name="Dodds P.N."/>
            <person name="Figueroa M."/>
        </authorList>
    </citation>
    <scope>NUCLEOTIDE SEQUENCE [LARGE SCALE GENOMIC DNA]</scope>
    <source>
        <strain evidence="2 3">Ug99</strain>
    </source>
</reference>
<comment type="caution">
    <text evidence="2">The sequence shown here is derived from an EMBL/GenBank/DDBJ whole genome shotgun (WGS) entry which is preliminary data.</text>
</comment>
<name>A0A5B0QYK8_PUCGR</name>
<evidence type="ECO:0000313" key="2">
    <source>
        <dbReference type="EMBL" id="KAA1118402.1"/>
    </source>
</evidence>
<sequence>MVDEANKRATRSNQQRTKDSTRDNLSDVNPGQAITQEGGMIDSKSDESETFNELAVQEAPKERYKDLLSNVPEPLATDDPRITQALPEAQTGDPATSNETHDLLAAPMPKSDKAILWDKIAEAVAVNDKENADFFIRLYLQLSDLGPASKPDILRAKTSDAVTPLTTASSSKKPNDKTSIIFVRGSLPKHFDVGFTPYFDKNIKELRGPIPLTIFDKKWQEDAIQYHTNKRSKGDEKDGNYTGFEYPNEWTQTFAKWTSNHRNFHVTFRDMYNYPDFANWILEHKANVDHIISEDGFLREAWKVTRNLEELDYSDNPYAFGGPKFNFDPQTEKPKLPKGKYFEDHQVAVADTRYQPRGRGGFRQGRGGKRFHLDCRYSDYGTHRDESYTQDHTSSFNKRPRDFHHNEDTSYARFDAQPTRGGYSKDRGGSSRDRSFRGGSKLDTPKGKDKDNVNVNDLGSPIPVPTKLPENFWPTEVTCEMNVKAWEESLVSHNLLPEYQDVLEGFIHGFDQGIPQHTISGLSHFTPDNHSSSRKVKDKVEDSIRKELLAKRMFGPFTLEKAIQMFGFCRSNPLGAVVNGDGAIRPINDLSFPRHDPQILGRRS</sequence>